<keyword evidence="1" id="KW-0175">Coiled coil</keyword>
<dbReference type="Proteomes" id="UP000275408">
    <property type="component" value="Unassembled WGS sequence"/>
</dbReference>
<evidence type="ECO:0000313" key="2">
    <source>
        <dbReference type="EMBL" id="RMX50717.1"/>
    </source>
</evidence>
<reference evidence="2 3" key="1">
    <citation type="journal article" date="2018" name="Sci. Rep.">
        <title>Comparative analysis of the Pocillopora damicornis genome highlights role of immune system in coral evolution.</title>
        <authorList>
            <person name="Cunning R."/>
            <person name="Bay R.A."/>
            <person name="Gillette P."/>
            <person name="Baker A.C."/>
            <person name="Traylor-Knowles N."/>
        </authorList>
    </citation>
    <scope>NUCLEOTIDE SEQUENCE [LARGE SCALE GENOMIC DNA]</scope>
    <source>
        <strain evidence="2">RSMAS</strain>
        <tissue evidence="2">Whole animal</tissue>
    </source>
</reference>
<organism evidence="2 3">
    <name type="scientific">Pocillopora damicornis</name>
    <name type="common">Cauliflower coral</name>
    <name type="synonym">Millepora damicornis</name>
    <dbReference type="NCBI Taxonomy" id="46731"/>
    <lineage>
        <taxon>Eukaryota</taxon>
        <taxon>Metazoa</taxon>
        <taxon>Cnidaria</taxon>
        <taxon>Anthozoa</taxon>
        <taxon>Hexacorallia</taxon>
        <taxon>Scleractinia</taxon>
        <taxon>Astrocoeniina</taxon>
        <taxon>Pocilloporidae</taxon>
        <taxon>Pocillopora</taxon>
    </lineage>
</organism>
<dbReference type="EMBL" id="RCHS01001908">
    <property type="protein sequence ID" value="RMX50717.1"/>
    <property type="molecule type" value="Genomic_DNA"/>
</dbReference>
<evidence type="ECO:0000256" key="1">
    <source>
        <dbReference type="SAM" id="Coils"/>
    </source>
</evidence>
<dbReference type="AlphaFoldDB" id="A0A3M6UAM7"/>
<dbReference type="OrthoDB" id="5962506at2759"/>
<proteinExistence type="predicted"/>
<gene>
    <name evidence="2" type="ORF">pdam_00013193</name>
</gene>
<evidence type="ECO:0000313" key="3">
    <source>
        <dbReference type="Proteomes" id="UP000275408"/>
    </source>
</evidence>
<keyword evidence="3" id="KW-1185">Reference proteome</keyword>
<feature type="coiled-coil region" evidence="1">
    <location>
        <begin position="209"/>
        <end position="240"/>
    </location>
</feature>
<protein>
    <submittedName>
        <fullName evidence="2">Uncharacterized protein</fullName>
    </submittedName>
</protein>
<name>A0A3M6UAM7_POCDA</name>
<sequence>IVLGQEVFARPATGELKRPKQLLKSHPSLYRRQEVVAVPPVATSILEGPYLPPANAENELLVGPTGVPNPLHRGYPSFPGPHISHLFPYGSYARFRGFYPHQSYYPMIPWGLHHGYTHWPHMQASGPVFLADPNDGMYQEPVTGTMIPRPIIPPQYPGFYMNHAVEMYRHNHLGPMFLGGHGARMYPVDVTNVEDQILDNSANLHSSPIEDVAHKMEEIREETELERQKLMEAMKLKSAKKKVQKQ</sequence>
<accession>A0A3M6UAM7</accession>
<feature type="non-terminal residue" evidence="2">
    <location>
        <position position="1"/>
    </location>
</feature>
<comment type="caution">
    <text evidence="2">The sequence shown here is derived from an EMBL/GenBank/DDBJ whole genome shotgun (WGS) entry which is preliminary data.</text>
</comment>